<dbReference type="EMBL" id="VLKO01000017">
    <property type="protein sequence ID" value="TWH99093.1"/>
    <property type="molecule type" value="Genomic_DNA"/>
</dbReference>
<name>A0ABY3FJE8_9FLAO</name>
<sequence>MFAFGFSLGVSINVVDLNFNSFFPGVSALIGKREKKVFTFSLTFKRVNQIKSIYTNDADRILAAEIQIKDITTE</sequence>
<organism evidence="1 2">
    <name type="scientific">Flavobacterium tiangeerense</name>
    <dbReference type="NCBI Taxonomy" id="459471"/>
    <lineage>
        <taxon>Bacteria</taxon>
        <taxon>Pseudomonadati</taxon>
        <taxon>Bacteroidota</taxon>
        <taxon>Flavobacteriia</taxon>
        <taxon>Flavobacteriales</taxon>
        <taxon>Flavobacteriaceae</taxon>
        <taxon>Flavobacterium</taxon>
    </lineage>
</organism>
<evidence type="ECO:0000313" key="2">
    <source>
        <dbReference type="Proteomes" id="UP000317519"/>
    </source>
</evidence>
<proteinExistence type="predicted"/>
<dbReference type="Proteomes" id="UP000317519">
    <property type="component" value="Unassembled WGS sequence"/>
</dbReference>
<dbReference type="RefSeq" id="WP_144894302.1">
    <property type="nucleotide sequence ID" value="NZ_VLKO01000017.1"/>
</dbReference>
<gene>
    <name evidence="1" type="ORF">IQ05_03187</name>
</gene>
<keyword evidence="2" id="KW-1185">Reference proteome</keyword>
<accession>A0ABY3FJE8</accession>
<evidence type="ECO:0000313" key="1">
    <source>
        <dbReference type="EMBL" id="TWH99093.1"/>
    </source>
</evidence>
<comment type="caution">
    <text evidence="1">The sequence shown here is derived from an EMBL/GenBank/DDBJ whole genome shotgun (WGS) entry which is preliminary data.</text>
</comment>
<reference evidence="1 2" key="1">
    <citation type="journal article" date="2015" name="Stand. Genomic Sci.">
        <title>Genomic Encyclopedia of Bacterial and Archaeal Type Strains, Phase III: the genomes of soil and plant-associated and newly described type strains.</title>
        <authorList>
            <person name="Whitman W.B."/>
            <person name="Woyke T."/>
            <person name="Klenk H.P."/>
            <person name="Zhou Y."/>
            <person name="Lilburn T.G."/>
            <person name="Beck B.J."/>
            <person name="De Vos P."/>
            <person name="Vandamme P."/>
            <person name="Eisen J.A."/>
            <person name="Garrity G."/>
            <person name="Hugenholtz P."/>
            <person name="Kyrpides N.C."/>
        </authorList>
    </citation>
    <scope>NUCLEOTIDE SEQUENCE [LARGE SCALE GENOMIC DNA]</scope>
    <source>
        <strain evidence="1 2">CGMCC 1.6847</strain>
    </source>
</reference>
<protein>
    <submittedName>
        <fullName evidence="1">Uncharacterized protein</fullName>
    </submittedName>
</protein>